<reference evidence="1 2" key="1">
    <citation type="submission" date="2019-10" db="EMBL/GenBank/DDBJ databases">
        <title>Whole genome shotgun sequence of Acrocarpospora corrugata NBRC 13972.</title>
        <authorList>
            <person name="Ichikawa N."/>
            <person name="Kimura A."/>
            <person name="Kitahashi Y."/>
            <person name="Komaki H."/>
            <person name="Oguchi A."/>
        </authorList>
    </citation>
    <scope>NUCLEOTIDE SEQUENCE [LARGE SCALE GENOMIC DNA]</scope>
    <source>
        <strain evidence="1 2">NBRC 13972</strain>
    </source>
</reference>
<protein>
    <recommendedName>
        <fullName evidence="3">Nucleotidyltransferase family protein</fullName>
    </recommendedName>
</protein>
<evidence type="ECO:0000313" key="2">
    <source>
        <dbReference type="Proteomes" id="UP000334990"/>
    </source>
</evidence>
<comment type="caution">
    <text evidence="1">The sequence shown here is derived from an EMBL/GenBank/DDBJ whole genome shotgun (WGS) entry which is preliminary data.</text>
</comment>
<dbReference type="AlphaFoldDB" id="A0A5M3W5J2"/>
<name>A0A5M3W5J2_9ACTN</name>
<accession>A0A5M3W5J2</accession>
<gene>
    <name evidence="1" type="ORF">Acor_63430</name>
</gene>
<proteinExistence type="predicted"/>
<dbReference type="Gene3D" id="3.30.460.40">
    <property type="match status" value="1"/>
</dbReference>
<dbReference type="SUPFAM" id="SSF81301">
    <property type="entry name" value="Nucleotidyltransferase"/>
    <property type="match status" value="1"/>
</dbReference>
<keyword evidence="2" id="KW-1185">Reference proteome</keyword>
<evidence type="ECO:0000313" key="1">
    <source>
        <dbReference type="EMBL" id="GES04275.1"/>
    </source>
</evidence>
<organism evidence="1 2">
    <name type="scientific">Acrocarpospora corrugata</name>
    <dbReference type="NCBI Taxonomy" id="35763"/>
    <lineage>
        <taxon>Bacteria</taxon>
        <taxon>Bacillati</taxon>
        <taxon>Actinomycetota</taxon>
        <taxon>Actinomycetes</taxon>
        <taxon>Streptosporangiales</taxon>
        <taxon>Streptosporangiaceae</taxon>
        <taxon>Acrocarpospora</taxon>
    </lineage>
</organism>
<dbReference type="Proteomes" id="UP000334990">
    <property type="component" value="Unassembled WGS sequence"/>
</dbReference>
<sequence length="207" mass="22065">MNVSGQSVQVGSHSHAVTDAILDTLKRAGSGLKEVGVRFALAGGCAGYARGAAPSLHDVDFALLEEDVPLALKTLEGLGFRTERPPEDWLVKAYDTEGVLVDLIFSLADHPVTEAMIARAEPLSTAALSLPVLEATDLVISWLLPLSEHSCDYGGLLPTVRALREQVDWDRVAGVVGHSPYASTFLILLERLDVISAPSPSADTNWP</sequence>
<evidence type="ECO:0008006" key="3">
    <source>
        <dbReference type="Google" id="ProtNLM"/>
    </source>
</evidence>
<dbReference type="InterPro" id="IPR043519">
    <property type="entry name" value="NT_sf"/>
</dbReference>
<dbReference type="EMBL" id="BLAD01000079">
    <property type="protein sequence ID" value="GES04275.1"/>
    <property type="molecule type" value="Genomic_DNA"/>
</dbReference>